<dbReference type="NCBIfam" id="TIGR00256">
    <property type="entry name" value="D-aminoacyl-tRNA deacylase"/>
    <property type="match status" value="1"/>
</dbReference>
<comment type="domain">
    <text evidence="2">A Gly-cisPro motif from one monomer fits into the active site of the other monomer to allow specific chiral rejection of L-amino acids.</text>
</comment>
<dbReference type="GO" id="GO:0005737">
    <property type="term" value="C:cytoplasm"/>
    <property type="evidence" value="ECO:0007669"/>
    <property type="project" value="UniProtKB-SubCell"/>
</dbReference>
<dbReference type="FunFam" id="3.50.80.10:FF:000001">
    <property type="entry name" value="D-aminoacyl-tRNA deacylase"/>
    <property type="match status" value="1"/>
</dbReference>
<dbReference type="GO" id="GO:0106026">
    <property type="term" value="F:Gly-tRNA(Ala) deacylase activity"/>
    <property type="evidence" value="ECO:0007669"/>
    <property type="project" value="UniProtKB-UniRule"/>
</dbReference>
<dbReference type="InterPro" id="IPR003732">
    <property type="entry name" value="Daa-tRNA_deacyls_DTD"/>
</dbReference>
<dbReference type="GO" id="GO:0051500">
    <property type="term" value="F:D-tyrosyl-tRNA(Tyr) deacylase activity"/>
    <property type="evidence" value="ECO:0007669"/>
    <property type="project" value="TreeGrafter"/>
</dbReference>
<dbReference type="Pfam" id="PF02580">
    <property type="entry name" value="Tyr_Deacylase"/>
    <property type="match status" value="1"/>
</dbReference>
<dbReference type="EC" id="3.1.1.-" evidence="2"/>
<evidence type="ECO:0000313" key="3">
    <source>
        <dbReference type="EMBL" id="HIS92740.1"/>
    </source>
</evidence>
<accession>A0A9D1K661</accession>
<dbReference type="InterPro" id="IPR023509">
    <property type="entry name" value="DTD-like_sf"/>
</dbReference>
<dbReference type="AlphaFoldDB" id="A0A9D1K661"/>
<comment type="catalytic activity">
    <reaction evidence="2">
        <text>glycyl-tRNA(Ala) + H2O = tRNA(Ala) + glycine + H(+)</text>
        <dbReference type="Rhea" id="RHEA:53744"/>
        <dbReference type="Rhea" id="RHEA-COMP:9657"/>
        <dbReference type="Rhea" id="RHEA-COMP:13640"/>
        <dbReference type="ChEBI" id="CHEBI:15377"/>
        <dbReference type="ChEBI" id="CHEBI:15378"/>
        <dbReference type="ChEBI" id="CHEBI:57305"/>
        <dbReference type="ChEBI" id="CHEBI:78442"/>
        <dbReference type="ChEBI" id="CHEBI:78522"/>
    </reaction>
</comment>
<name>A0A9D1K661_9FIRM</name>
<keyword evidence="2 3" id="KW-0378">Hydrolase</keyword>
<dbReference type="GO" id="GO:0019478">
    <property type="term" value="P:D-amino acid catabolic process"/>
    <property type="evidence" value="ECO:0007669"/>
    <property type="project" value="UniProtKB-UniRule"/>
</dbReference>
<organism evidence="3 4">
    <name type="scientific">Candidatus Alectryocaccomicrobium excrementavium</name>
    <dbReference type="NCBI Taxonomy" id="2840668"/>
    <lineage>
        <taxon>Bacteria</taxon>
        <taxon>Bacillati</taxon>
        <taxon>Bacillota</taxon>
        <taxon>Clostridia</taxon>
        <taxon>Candidatus Alectryocaccomicrobium</taxon>
    </lineage>
</organism>
<dbReference type="PANTHER" id="PTHR10472:SF5">
    <property type="entry name" value="D-AMINOACYL-TRNA DEACYLASE 1"/>
    <property type="match status" value="1"/>
</dbReference>
<proteinExistence type="inferred from homology"/>
<dbReference type="HAMAP" id="MF_00518">
    <property type="entry name" value="Deacylase_Dtd"/>
    <property type="match status" value="1"/>
</dbReference>
<comment type="subcellular location">
    <subcellularLocation>
        <location evidence="2">Cytoplasm</location>
    </subcellularLocation>
</comment>
<dbReference type="CDD" id="cd00563">
    <property type="entry name" value="Dtyr_deacylase"/>
    <property type="match status" value="1"/>
</dbReference>
<evidence type="ECO:0000256" key="1">
    <source>
        <dbReference type="ARBA" id="ARBA00009673"/>
    </source>
</evidence>
<evidence type="ECO:0000256" key="2">
    <source>
        <dbReference type="HAMAP-Rule" id="MF_00518"/>
    </source>
</evidence>
<sequence length="149" mass="16155">MRCVVQRVARASVTVEGQKIAAIGAGYLVLVGVEEGDTEADMIYCADKIAGLRIFEDENGKMNLSVADVDGEVLLVSQFTLLGDARHGRRPSFSAAARPEVADPLCQAMRQRLMDKGLPVQTGQFQAHMHVELLNDGPVTILLDSRKGF</sequence>
<keyword evidence="2" id="KW-0963">Cytoplasm</keyword>
<dbReference type="SUPFAM" id="SSF69500">
    <property type="entry name" value="DTD-like"/>
    <property type="match status" value="1"/>
</dbReference>
<dbReference type="Gene3D" id="3.50.80.10">
    <property type="entry name" value="D-tyrosyl-tRNA(Tyr) deacylase"/>
    <property type="match status" value="1"/>
</dbReference>
<dbReference type="EC" id="3.1.1.96" evidence="2"/>
<feature type="short sequence motif" description="Gly-cisPro motif, important for rejection of L-amino acids" evidence="2">
    <location>
        <begin position="137"/>
        <end position="138"/>
    </location>
</feature>
<reference evidence="3" key="2">
    <citation type="journal article" date="2021" name="PeerJ">
        <title>Extensive microbial diversity within the chicken gut microbiome revealed by metagenomics and culture.</title>
        <authorList>
            <person name="Gilroy R."/>
            <person name="Ravi A."/>
            <person name="Getino M."/>
            <person name="Pursley I."/>
            <person name="Horton D.L."/>
            <person name="Alikhan N.F."/>
            <person name="Baker D."/>
            <person name="Gharbi K."/>
            <person name="Hall N."/>
            <person name="Watson M."/>
            <person name="Adriaenssens E.M."/>
            <person name="Foster-Nyarko E."/>
            <person name="Jarju S."/>
            <person name="Secka A."/>
            <person name="Antonio M."/>
            <person name="Oren A."/>
            <person name="Chaudhuri R.R."/>
            <person name="La Ragione R."/>
            <person name="Hildebrand F."/>
            <person name="Pallen M.J."/>
        </authorList>
    </citation>
    <scope>NUCLEOTIDE SEQUENCE</scope>
    <source>
        <strain evidence="3">13766</strain>
    </source>
</reference>
<evidence type="ECO:0000313" key="4">
    <source>
        <dbReference type="Proteomes" id="UP000824140"/>
    </source>
</evidence>
<comment type="function">
    <text evidence="2">An aminoacyl-tRNA editing enzyme that deacylates mischarged D-aminoacyl-tRNAs. Also deacylates mischarged glycyl-tRNA(Ala), protecting cells against glycine mischarging by AlaRS. Acts via tRNA-based rather than protein-based catalysis; rejects L-amino acids rather than detecting D-amino acids in the active site. By recycling D-aminoacyl-tRNA to D-amino acids and free tRNA molecules, this enzyme counteracts the toxicity associated with the formation of D-aminoacyl-tRNA entities in vivo and helps enforce protein L-homochirality.</text>
</comment>
<dbReference type="EMBL" id="DVJN01000137">
    <property type="protein sequence ID" value="HIS92740.1"/>
    <property type="molecule type" value="Genomic_DNA"/>
</dbReference>
<reference evidence="3" key="1">
    <citation type="submission" date="2020-10" db="EMBL/GenBank/DDBJ databases">
        <authorList>
            <person name="Gilroy R."/>
        </authorList>
    </citation>
    <scope>NUCLEOTIDE SEQUENCE</scope>
    <source>
        <strain evidence="3">13766</strain>
    </source>
</reference>
<keyword evidence="2" id="KW-0694">RNA-binding</keyword>
<dbReference type="GO" id="GO:0043908">
    <property type="term" value="F:Ser(Gly)-tRNA(Ala) hydrolase activity"/>
    <property type="evidence" value="ECO:0007669"/>
    <property type="project" value="UniProtKB-UniRule"/>
</dbReference>
<comment type="catalytic activity">
    <reaction evidence="2">
        <text>a D-aminoacyl-tRNA + H2O = a tRNA + a D-alpha-amino acid + H(+)</text>
        <dbReference type="Rhea" id="RHEA:13953"/>
        <dbReference type="Rhea" id="RHEA-COMP:10123"/>
        <dbReference type="Rhea" id="RHEA-COMP:10124"/>
        <dbReference type="ChEBI" id="CHEBI:15377"/>
        <dbReference type="ChEBI" id="CHEBI:15378"/>
        <dbReference type="ChEBI" id="CHEBI:59871"/>
        <dbReference type="ChEBI" id="CHEBI:78442"/>
        <dbReference type="ChEBI" id="CHEBI:79333"/>
        <dbReference type="EC" id="3.1.1.96"/>
    </reaction>
</comment>
<dbReference type="PANTHER" id="PTHR10472">
    <property type="entry name" value="D-TYROSYL-TRNA TYR DEACYLASE"/>
    <property type="match status" value="1"/>
</dbReference>
<gene>
    <name evidence="2" type="primary">dtd</name>
    <name evidence="3" type="ORF">IAA84_06940</name>
</gene>
<comment type="subunit">
    <text evidence="2">Homodimer.</text>
</comment>
<comment type="caution">
    <text evidence="3">The sequence shown here is derived from an EMBL/GenBank/DDBJ whole genome shotgun (WGS) entry which is preliminary data.</text>
</comment>
<dbReference type="GO" id="GO:0000049">
    <property type="term" value="F:tRNA binding"/>
    <property type="evidence" value="ECO:0007669"/>
    <property type="project" value="UniProtKB-UniRule"/>
</dbReference>
<dbReference type="Proteomes" id="UP000824140">
    <property type="component" value="Unassembled WGS sequence"/>
</dbReference>
<comment type="similarity">
    <text evidence="1 2">Belongs to the DTD family.</text>
</comment>
<protein>
    <recommendedName>
        <fullName evidence="2">D-aminoacyl-tRNA deacylase</fullName>
        <shortName evidence="2">DTD</shortName>
        <ecNumber evidence="2">3.1.1.96</ecNumber>
    </recommendedName>
    <alternativeName>
        <fullName evidence="2">Gly-tRNA(Ala) deacylase</fullName>
        <ecNumber evidence="2">3.1.1.-</ecNumber>
    </alternativeName>
</protein>
<keyword evidence="2" id="KW-0820">tRNA-binding</keyword>